<dbReference type="InterPro" id="IPR036390">
    <property type="entry name" value="WH_DNA-bd_sf"/>
</dbReference>
<protein>
    <submittedName>
        <fullName evidence="5">BlaI/MecI/CopY family transcriptional regulator</fullName>
    </submittedName>
</protein>
<dbReference type="RefSeq" id="WP_229525106.1">
    <property type="nucleotide sequence ID" value="NZ_JAFFQR010000087.1"/>
</dbReference>
<dbReference type="InterPro" id="IPR036388">
    <property type="entry name" value="WH-like_DNA-bd_sf"/>
</dbReference>
<evidence type="ECO:0000313" key="6">
    <source>
        <dbReference type="Proteomes" id="UP001597340"/>
    </source>
</evidence>
<name>A0ABW4DGG4_9BACL</name>
<keyword evidence="6" id="KW-1185">Reference proteome</keyword>
<reference evidence="6" key="1">
    <citation type="journal article" date="2019" name="Int. J. Syst. Evol. Microbiol.">
        <title>The Global Catalogue of Microorganisms (GCM) 10K type strain sequencing project: providing services to taxonomists for standard genome sequencing and annotation.</title>
        <authorList>
            <consortium name="The Broad Institute Genomics Platform"/>
            <consortium name="The Broad Institute Genome Sequencing Center for Infectious Disease"/>
            <person name="Wu L."/>
            <person name="Ma J."/>
        </authorList>
    </citation>
    <scope>NUCLEOTIDE SEQUENCE [LARGE SCALE GENOMIC DNA]</scope>
    <source>
        <strain evidence="6">CCM 9147</strain>
    </source>
</reference>
<gene>
    <name evidence="5" type="ORF">ACFQ5D_20895</name>
</gene>
<proteinExistence type="inferred from homology"/>
<evidence type="ECO:0000256" key="3">
    <source>
        <dbReference type="ARBA" id="ARBA00023125"/>
    </source>
</evidence>
<evidence type="ECO:0000313" key="5">
    <source>
        <dbReference type="EMBL" id="MFD1463757.1"/>
    </source>
</evidence>
<dbReference type="SUPFAM" id="SSF46785">
    <property type="entry name" value="Winged helix' DNA-binding domain"/>
    <property type="match status" value="1"/>
</dbReference>
<evidence type="ECO:0000256" key="2">
    <source>
        <dbReference type="ARBA" id="ARBA00023015"/>
    </source>
</evidence>
<dbReference type="Gene3D" id="1.10.10.10">
    <property type="entry name" value="Winged helix-like DNA-binding domain superfamily/Winged helix DNA-binding domain"/>
    <property type="match status" value="1"/>
</dbReference>
<dbReference type="InterPro" id="IPR005650">
    <property type="entry name" value="BlaI_family"/>
</dbReference>
<dbReference type="EMBL" id="JBHTNZ010000042">
    <property type="protein sequence ID" value="MFD1463757.1"/>
    <property type="molecule type" value="Genomic_DNA"/>
</dbReference>
<dbReference type="Proteomes" id="UP001597340">
    <property type="component" value="Unassembled WGS sequence"/>
</dbReference>
<evidence type="ECO:0000256" key="1">
    <source>
        <dbReference type="ARBA" id="ARBA00011046"/>
    </source>
</evidence>
<dbReference type="Pfam" id="PF03965">
    <property type="entry name" value="Penicillinase_R"/>
    <property type="match status" value="1"/>
</dbReference>
<accession>A0ABW4DGG4</accession>
<keyword evidence="3" id="KW-0238">DNA-binding</keyword>
<evidence type="ECO:0000256" key="4">
    <source>
        <dbReference type="ARBA" id="ARBA00023163"/>
    </source>
</evidence>
<keyword evidence="2" id="KW-0805">Transcription regulation</keyword>
<sequence>MKLTDWNELHSGLFKNTCAEQLEEEVTYLHEVDTTFYAKVPQEIRRCFFLDGNAVNVLLELVSWRMLDSGRKREVTEWFAINQQVMALYLGLSENTICSKLKELQKKQFIEVQRRGRRNFYRLNTTLNPYLVLSEALHAFLRHVYSKSNYDVVLEQMEDLDKEAYREKQDLFREVVAMAVLPTIRNKDFYQPYARRIQEDIRNAAVDETGMLSLVNYHSIILGLCTELSDKIERRVRLLDGTAS</sequence>
<comment type="similarity">
    <text evidence="1">Belongs to the BlaI transcriptional regulatory family.</text>
</comment>
<organism evidence="5 6">
    <name type="scientific">Paenibacillus farraposensis</name>
    <dbReference type="NCBI Taxonomy" id="2807095"/>
    <lineage>
        <taxon>Bacteria</taxon>
        <taxon>Bacillati</taxon>
        <taxon>Bacillota</taxon>
        <taxon>Bacilli</taxon>
        <taxon>Bacillales</taxon>
        <taxon>Paenibacillaceae</taxon>
        <taxon>Paenibacillus</taxon>
    </lineage>
</organism>
<keyword evidence="4" id="KW-0804">Transcription</keyword>
<comment type="caution">
    <text evidence="5">The sequence shown here is derived from an EMBL/GenBank/DDBJ whole genome shotgun (WGS) entry which is preliminary data.</text>
</comment>